<protein>
    <submittedName>
        <fullName evidence="2">Methyl-accepting chemotaxis protein</fullName>
    </submittedName>
</protein>
<name>A0ABR7MXQ4_9FIRM</name>
<dbReference type="Proteomes" id="UP000606193">
    <property type="component" value="Unassembled WGS sequence"/>
</dbReference>
<sequence>MDTLSEVAMSSFDYDAFVKDKAYADTYTKSVQKSVLDFANHTNGAVTAYLRYNPKYSNPTSGVFAQRPSLDQDLECLTPTDFSMYDDLEQTVLGDYENFAKMGQQYHMDADTFRDIMQETKNAVEELEKHIGQIGSTVADINTMVEQSSDGISGIAEKSGSTQNLVEDGYEKLQECNRSVDVIKEFVAQFHLD</sequence>
<evidence type="ECO:0000259" key="1">
    <source>
        <dbReference type="PROSITE" id="PS50192"/>
    </source>
</evidence>
<reference evidence="2 3" key="1">
    <citation type="submission" date="2020-08" db="EMBL/GenBank/DDBJ databases">
        <title>Genome public.</title>
        <authorList>
            <person name="Liu C."/>
            <person name="Sun Q."/>
        </authorList>
    </citation>
    <scope>NUCLEOTIDE SEQUENCE [LARGE SCALE GENOMIC DNA]</scope>
    <source>
        <strain evidence="2 3">NSJ-37</strain>
    </source>
</reference>
<dbReference type="InterPro" id="IPR000727">
    <property type="entry name" value="T_SNARE_dom"/>
</dbReference>
<dbReference type="Gene3D" id="1.10.287.950">
    <property type="entry name" value="Methyl-accepting chemotaxis protein"/>
    <property type="match status" value="1"/>
</dbReference>
<accession>A0ABR7MXQ4</accession>
<dbReference type="RefSeq" id="WP_249296902.1">
    <property type="nucleotide sequence ID" value="NZ_JACRSX010000001.1"/>
</dbReference>
<dbReference type="PROSITE" id="PS50192">
    <property type="entry name" value="T_SNARE"/>
    <property type="match status" value="1"/>
</dbReference>
<evidence type="ECO:0000313" key="3">
    <source>
        <dbReference type="Proteomes" id="UP000606193"/>
    </source>
</evidence>
<organism evidence="2 3">
    <name type="scientific">Jutongia huaianensis</name>
    <dbReference type="NCBI Taxonomy" id="2763668"/>
    <lineage>
        <taxon>Bacteria</taxon>
        <taxon>Bacillati</taxon>
        <taxon>Bacillota</taxon>
        <taxon>Clostridia</taxon>
        <taxon>Lachnospirales</taxon>
        <taxon>Lachnospiraceae</taxon>
        <taxon>Jutongia</taxon>
    </lineage>
</organism>
<keyword evidence="3" id="KW-1185">Reference proteome</keyword>
<comment type="caution">
    <text evidence="2">The sequence shown here is derived from an EMBL/GenBank/DDBJ whole genome shotgun (WGS) entry which is preliminary data.</text>
</comment>
<evidence type="ECO:0000313" key="2">
    <source>
        <dbReference type="EMBL" id="MBC8561146.1"/>
    </source>
</evidence>
<proteinExistence type="predicted"/>
<gene>
    <name evidence="2" type="ORF">H8704_00630</name>
</gene>
<dbReference type="SUPFAM" id="SSF58038">
    <property type="entry name" value="SNARE fusion complex"/>
    <property type="match status" value="1"/>
</dbReference>
<dbReference type="EMBL" id="JACRSX010000001">
    <property type="protein sequence ID" value="MBC8561146.1"/>
    <property type="molecule type" value="Genomic_DNA"/>
</dbReference>
<feature type="domain" description="T-SNARE coiled-coil homology" evidence="1">
    <location>
        <begin position="114"/>
        <end position="176"/>
    </location>
</feature>